<dbReference type="Pfam" id="PF08637">
    <property type="entry name" value="NCA2"/>
    <property type="match status" value="1"/>
</dbReference>
<dbReference type="InterPro" id="IPR013946">
    <property type="entry name" value="NCA2-like"/>
</dbReference>
<evidence type="ECO:0000256" key="5">
    <source>
        <dbReference type="ARBA" id="ARBA00023136"/>
    </source>
</evidence>
<evidence type="ECO:0000256" key="2">
    <source>
        <dbReference type="ARBA" id="ARBA00022692"/>
    </source>
</evidence>
<dbReference type="HOGENOM" id="CLU_1732732_0_0_1"/>
<keyword evidence="3" id="KW-1133">Transmembrane helix</keyword>
<dbReference type="PANTHER" id="PTHR28234:SF1">
    <property type="entry name" value="NUCLEAR CONTROL OF ATPASE PROTEIN 2"/>
    <property type="match status" value="1"/>
</dbReference>
<organism evidence="6 7">
    <name type="scientific">Thanatephorus cucumeris (strain AG1-IB / isolate 7/3/14)</name>
    <name type="common">Lettuce bottom rot fungus</name>
    <name type="synonym">Rhizoctonia solani</name>
    <dbReference type="NCBI Taxonomy" id="1108050"/>
    <lineage>
        <taxon>Eukaryota</taxon>
        <taxon>Fungi</taxon>
        <taxon>Dikarya</taxon>
        <taxon>Basidiomycota</taxon>
        <taxon>Agaricomycotina</taxon>
        <taxon>Agaricomycetes</taxon>
        <taxon>Cantharellales</taxon>
        <taxon>Ceratobasidiaceae</taxon>
        <taxon>Rhizoctonia</taxon>
        <taxon>Rhizoctonia solani AG-1</taxon>
    </lineage>
</organism>
<comment type="caution">
    <text evidence="6">The sequence shown here is derived from an EMBL/GenBank/DDBJ whole genome shotgun (WGS) entry which is preliminary data.</text>
</comment>
<proteinExistence type="predicted"/>
<keyword evidence="4" id="KW-0496">Mitochondrion</keyword>
<dbReference type="Proteomes" id="UP000012065">
    <property type="component" value="Unassembled WGS sequence"/>
</dbReference>
<evidence type="ECO:0000256" key="3">
    <source>
        <dbReference type="ARBA" id="ARBA00022989"/>
    </source>
</evidence>
<evidence type="ECO:0000256" key="1">
    <source>
        <dbReference type="ARBA" id="ARBA00004225"/>
    </source>
</evidence>
<sequence length="151" mass="17013">MRIISKEGLKSDLDSLERMVISLSTEKFSYTPEQVAQMSEQIRAGDLTEVMKLYENDIKHPVRSAITGTLIRTLLIQIQKTKVDIDFALTGIDKLLRSQELTFEFVRAAEDASEDASNVLGPLILFDGSRGCYSLLRHTTTTTTTTRKDIR</sequence>
<reference evidence="6 7" key="1">
    <citation type="journal article" date="2013" name="J. Biotechnol.">
        <title>Establishment and interpretation of the genome sequence of the phytopathogenic fungus Rhizoctonia solani AG1-IB isolate 7/3/14.</title>
        <authorList>
            <person name="Wibberg D.W."/>
            <person name="Jelonek L.J."/>
            <person name="Rupp O.R."/>
            <person name="Hennig M.H."/>
            <person name="Eikmeyer F.E."/>
            <person name="Goesmann A.G."/>
            <person name="Hartmann A.H."/>
            <person name="Borriss R.B."/>
            <person name="Grosch R.G."/>
            <person name="Puehler A.P."/>
            <person name="Schlueter A.S."/>
        </authorList>
    </citation>
    <scope>NUCLEOTIDE SEQUENCE [LARGE SCALE GENOMIC DNA]</scope>
    <source>
        <strain evidence="7">AG1-IB / isolate 7/3/14</strain>
    </source>
</reference>
<keyword evidence="2" id="KW-0812">Transmembrane</keyword>
<keyword evidence="5" id="KW-0472">Membrane</keyword>
<comment type="subcellular location">
    <subcellularLocation>
        <location evidence="1">Mitochondrion membrane</location>
        <topology evidence="1">Multi-pass membrane protein</topology>
    </subcellularLocation>
</comment>
<evidence type="ECO:0000256" key="4">
    <source>
        <dbReference type="ARBA" id="ARBA00023128"/>
    </source>
</evidence>
<dbReference type="PANTHER" id="PTHR28234">
    <property type="entry name" value="NUCLEAR CONTROL OF ATPASE PROTEIN 2"/>
    <property type="match status" value="1"/>
</dbReference>
<dbReference type="GO" id="GO:0005741">
    <property type="term" value="C:mitochondrial outer membrane"/>
    <property type="evidence" value="ECO:0007669"/>
    <property type="project" value="TreeGrafter"/>
</dbReference>
<accession>M5BW10</accession>
<gene>
    <name evidence="6" type="ORF">BN14_05426</name>
</gene>
<dbReference type="EMBL" id="CAOJ01008054">
    <property type="protein sequence ID" value="CCO31386.1"/>
    <property type="molecule type" value="Genomic_DNA"/>
</dbReference>
<dbReference type="AlphaFoldDB" id="M5BW10"/>
<protein>
    <submittedName>
        <fullName evidence="6">Nuclear control of ATPase protein 2</fullName>
    </submittedName>
</protein>
<evidence type="ECO:0000313" key="7">
    <source>
        <dbReference type="Proteomes" id="UP000012065"/>
    </source>
</evidence>
<name>M5BW10_THACB</name>
<evidence type="ECO:0000313" key="6">
    <source>
        <dbReference type="EMBL" id="CCO31386.1"/>
    </source>
</evidence>